<evidence type="ECO:0000256" key="1">
    <source>
        <dbReference type="ARBA" id="ARBA00007261"/>
    </source>
</evidence>
<dbReference type="Proteomes" id="UP001525379">
    <property type="component" value="Unassembled WGS sequence"/>
</dbReference>
<keyword evidence="6" id="KW-1185">Reference proteome</keyword>
<dbReference type="InterPro" id="IPR050361">
    <property type="entry name" value="MPP/UQCRC_Complex"/>
</dbReference>
<feature type="domain" description="Peptidase M16 C-terminal" evidence="4">
    <location>
        <begin position="189"/>
        <end position="367"/>
    </location>
</feature>
<dbReference type="Pfam" id="PF00675">
    <property type="entry name" value="Peptidase_M16"/>
    <property type="match status" value="1"/>
</dbReference>
<dbReference type="InterPro" id="IPR011249">
    <property type="entry name" value="Metalloenz_LuxS/M16"/>
</dbReference>
<protein>
    <submittedName>
        <fullName evidence="5">Insulinase family protein</fullName>
    </submittedName>
</protein>
<reference evidence="5 6" key="1">
    <citation type="submission" date="2022-04" db="EMBL/GenBank/DDBJ databases">
        <title>Human microbiome associated bacterial genomes.</title>
        <authorList>
            <person name="Sandstrom S."/>
            <person name="Salamzade R."/>
            <person name="Kalan L.R."/>
        </authorList>
    </citation>
    <scope>NUCLEOTIDE SEQUENCE [LARGE SCALE GENOMIC DNA]</scope>
    <source>
        <strain evidence="6">p3-SID1799</strain>
    </source>
</reference>
<evidence type="ECO:0000313" key="6">
    <source>
        <dbReference type="Proteomes" id="UP001525379"/>
    </source>
</evidence>
<evidence type="ECO:0000313" key="5">
    <source>
        <dbReference type="EMBL" id="MCT2042910.1"/>
    </source>
</evidence>
<accession>A0ABT2HX70</accession>
<sequence>MTDAINLPFDQAELDITLEQGTRLRRTILPSGVRILSESVPGAASSSIGFWVPVGSRDEAPHQYGSTHFLEHLLFKGTATRSAFDIALAFDRVGGEHNAATAKEHTVYHAKVRDADLPMAVEVLADMLCASVIDPDEFETERGVILEELAMADDDPNDVLWERFYEAILKGHPLGRPIGGTPESIRAAKRDDVWDHYRAHYRPAELVVTVAGAVDHAALVDQVDRALRAGGWNLDEVQSPCARRPHIAPEREAGPKLVHVERPLEQVNLLIGTPGLTIHDSDRHAHALTHRIFGGGMSSRLFQEIREKRGYAYSVHSFAGGHSDAGLAGMYAGCAPQRTLDVIRVMRAELDKLIQDGVTEQELSDAKGAAAGVSALALEDSDTRMHRLGRSEIHLGEFLDLPASLKRMNAVTTEDCRRVAERVFGGSLQAAAVGTLPDDARTALEELP</sequence>
<dbReference type="InterPro" id="IPR007863">
    <property type="entry name" value="Peptidase_M16_C"/>
</dbReference>
<dbReference type="PANTHER" id="PTHR11851">
    <property type="entry name" value="METALLOPROTEASE"/>
    <property type="match status" value="1"/>
</dbReference>
<dbReference type="PANTHER" id="PTHR11851:SF49">
    <property type="entry name" value="MITOCHONDRIAL-PROCESSING PEPTIDASE SUBUNIT ALPHA"/>
    <property type="match status" value="1"/>
</dbReference>
<dbReference type="Pfam" id="PF05193">
    <property type="entry name" value="Peptidase_M16_C"/>
    <property type="match status" value="1"/>
</dbReference>
<dbReference type="PROSITE" id="PS00143">
    <property type="entry name" value="INSULINASE"/>
    <property type="match status" value="1"/>
</dbReference>
<dbReference type="RefSeq" id="WP_260104241.1">
    <property type="nucleotide sequence ID" value="NZ_JALXSQ010000020.1"/>
</dbReference>
<dbReference type="InterPro" id="IPR011765">
    <property type="entry name" value="Pept_M16_N"/>
</dbReference>
<proteinExistence type="inferred from homology"/>
<comment type="caution">
    <text evidence="5">The sequence shown here is derived from an EMBL/GenBank/DDBJ whole genome shotgun (WGS) entry which is preliminary data.</text>
</comment>
<evidence type="ECO:0000256" key="2">
    <source>
        <dbReference type="RuleBase" id="RU004447"/>
    </source>
</evidence>
<evidence type="ECO:0000259" key="3">
    <source>
        <dbReference type="Pfam" id="PF00675"/>
    </source>
</evidence>
<comment type="similarity">
    <text evidence="1 2">Belongs to the peptidase M16 family.</text>
</comment>
<evidence type="ECO:0000259" key="4">
    <source>
        <dbReference type="Pfam" id="PF05193"/>
    </source>
</evidence>
<dbReference type="EMBL" id="JALXSQ010000020">
    <property type="protein sequence ID" value="MCT2042910.1"/>
    <property type="molecule type" value="Genomic_DNA"/>
</dbReference>
<name>A0ABT2HX70_9MICO</name>
<dbReference type="Gene3D" id="3.30.830.10">
    <property type="entry name" value="Metalloenzyme, LuxS/M16 peptidase-like"/>
    <property type="match status" value="2"/>
</dbReference>
<feature type="domain" description="Peptidase M16 N-terminal" evidence="3">
    <location>
        <begin position="34"/>
        <end position="181"/>
    </location>
</feature>
<gene>
    <name evidence="5" type="ORF">M3D15_06150</name>
</gene>
<dbReference type="InterPro" id="IPR001431">
    <property type="entry name" value="Pept_M16_Zn_BS"/>
</dbReference>
<dbReference type="SUPFAM" id="SSF63411">
    <property type="entry name" value="LuxS/MPP-like metallohydrolase"/>
    <property type="match status" value="2"/>
</dbReference>
<organism evidence="5 6">
    <name type="scientific">Pseudoclavibacter albus</name>
    <dbReference type="NCBI Taxonomy" id="272241"/>
    <lineage>
        <taxon>Bacteria</taxon>
        <taxon>Bacillati</taxon>
        <taxon>Actinomycetota</taxon>
        <taxon>Actinomycetes</taxon>
        <taxon>Micrococcales</taxon>
        <taxon>Microbacteriaceae</taxon>
        <taxon>Pseudoclavibacter</taxon>
    </lineage>
</organism>